<dbReference type="Pfam" id="PF07686">
    <property type="entry name" value="V-set"/>
    <property type="match status" value="2"/>
</dbReference>
<feature type="domain" description="Ig-like" evidence="2">
    <location>
        <begin position="18"/>
        <end position="131"/>
    </location>
</feature>
<proteinExistence type="predicted"/>
<evidence type="ECO:0000313" key="4">
    <source>
        <dbReference type="Proteomes" id="UP000694549"/>
    </source>
</evidence>
<reference evidence="3" key="1">
    <citation type="submission" date="2025-08" db="UniProtKB">
        <authorList>
            <consortium name="Ensembl"/>
        </authorList>
    </citation>
    <scope>IDENTIFICATION</scope>
</reference>
<feature type="domain" description="Ig-like" evidence="2">
    <location>
        <begin position="144"/>
        <end position="237"/>
    </location>
</feature>
<dbReference type="Proteomes" id="UP000694549">
    <property type="component" value="Unplaced"/>
</dbReference>
<reference evidence="3" key="2">
    <citation type="submission" date="2025-09" db="UniProtKB">
        <authorList>
            <consortium name="Ensembl"/>
        </authorList>
    </citation>
    <scope>IDENTIFICATION</scope>
</reference>
<dbReference type="SMART" id="SM00409">
    <property type="entry name" value="IG"/>
    <property type="match status" value="2"/>
</dbReference>
<evidence type="ECO:0000259" key="2">
    <source>
        <dbReference type="PROSITE" id="PS50835"/>
    </source>
</evidence>
<name>A0A8B9UFU2_9AVES</name>
<dbReference type="Ensembl" id="ENSAZOT00000009536.1">
    <property type="protein sequence ID" value="ENSAZOP00000008943.1"/>
    <property type="gene ID" value="ENSAZOG00000005381.1"/>
</dbReference>
<accession>A0A8B9UFU2</accession>
<dbReference type="InterPro" id="IPR003599">
    <property type="entry name" value="Ig_sub"/>
</dbReference>
<organism evidence="3 4">
    <name type="scientific">Anas zonorhyncha</name>
    <name type="common">Eastern spot-billed duck</name>
    <dbReference type="NCBI Taxonomy" id="75864"/>
    <lineage>
        <taxon>Eukaryota</taxon>
        <taxon>Metazoa</taxon>
        <taxon>Chordata</taxon>
        <taxon>Craniata</taxon>
        <taxon>Vertebrata</taxon>
        <taxon>Euteleostomi</taxon>
        <taxon>Archelosauria</taxon>
        <taxon>Archosauria</taxon>
        <taxon>Dinosauria</taxon>
        <taxon>Saurischia</taxon>
        <taxon>Theropoda</taxon>
        <taxon>Coelurosauria</taxon>
        <taxon>Aves</taxon>
        <taxon>Neognathae</taxon>
        <taxon>Galloanserae</taxon>
        <taxon>Anseriformes</taxon>
        <taxon>Anatidae</taxon>
        <taxon>Anatinae</taxon>
        <taxon>Anas</taxon>
    </lineage>
</organism>
<dbReference type="SUPFAM" id="SSF48726">
    <property type="entry name" value="Immunoglobulin"/>
    <property type="match status" value="2"/>
</dbReference>
<feature type="region of interest" description="Disordered" evidence="1">
    <location>
        <begin position="228"/>
        <end position="248"/>
    </location>
</feature>
<dbReference type="InterPro" id="IPR050150">
    <property type="entry name" value="IgV_Light_Chain"/>
</dbReference>
<keyword evidence="4" id="KW-1185">Reference proteome</keyword>
<dbReference type="InterPro" id="IPR013783">
    <property type="entry name" value="Ig-like_fold"/>
</dbReference>
<evidence type="ECO:0000256" key="1">
    <source>
        <dbReference type="SAM" id="MobiDB-lite"/>
    </source>
</evidence>
<dbReference type="AlphaFoldDB" id="A0A8B9UFU2"/>
<evidence type="ECO:0000313" key="3">
    <source>
        <dbReference type="Ensembl" id="ENSAZOP00000008943.1"/>
    </source>
</evidence>
<protein>
    <recommendedName>
        <fullName evidence="2">Ig-like domain-containing protein</fullName>
    </recommendedName>
</protein>
<dbReference type="InterPro" id="IPR036179">
    <property type="entry name" value="Ig-like_dom_sf"/>
</dbReference>
<dbReference type="InterPro" id="IPR007110">
    <property type="entry name" value="Ig-like_dom"/>
</dbReference>
<dbReference type="Gene3D" id="2.60.40.10">
    <property type="entry name" value="Immunoglobulins"/>
    <property type="match status" value="2"/>
</dbReference>
<dbReference type="SMART" id="SM00406">
    <property type="entry name" value="IGv"/>
    <property type="match status" value="2"/>
</dbReference>
<dbReference type="PROSITE" id="PS50835">
    <property type="entry name" value="IG_LIKE"/>
    <property type="match status" value="2"/>
</dbReference>
<dbReference type="InterPro" id="IPR013106">
    <property type="entry name" value="Ig_V-set"/>
</dbReference>
<sequence>MNCADYLLREQLRLWLVPAEDSWQSLTQPASKSVNPGDTVQITCSGGSAASDGKYYYAWYQQKTPGSAPVTVIYSNNQRPSGIPSRFSGSLSGSTATLTITGVQAEDEAVYYCGSYDSSASAGTGTQSNVEVKDSPQVKMEDFCPSPSGLSSAASDGKYWYGWYQQKTPGTGPVTVIYSNDKRPSDIPSRFSASTSGSVSTLTITGVQAEDEAVYYCGSYNSSSGGVGVSESNEDVQEVPWPCPAVTH</sequence>
<dbReference type="PANTHER" id="PTHR23267">
    <property type="entry name" value="IMMUNOGLOBULIN LIGHT CHAIN"/>
    <property type="match status" value="1"/>
</dbReference>